<dbReference type="Pfam" id="PF04466">
    <property type="entry name" value="Terminase_3"/>
    <property type="match status" value="1"/>
</dbReference>
<evidence type="ECO:0000313" key="4">
    <source>
        <dbReference type="Proteomes" id="UP000033054"/>
    </source>
</evidence>
<accession>A0A0E3ZU83</accession>
<keyword evidence="4" id="KW-1185">Reference proteome</keyword>
<evidence type="ECO:0000259" key="2">
    <source>
        <dbReference type="Pfam" id="PF17288"/>
    </source>
</evidence>
<dbReference type="KEGG" id="srd:SD10_09000"/>
<dbReference type="Pfam" id="PF17288">
    <property type="entry name" value="Terminase_3C"/>
    <property type="match status" value="1"/>
</dbReference>
<dbReference type="OrthoDB" id="9768556at2"/>
<reference evidence="3 4" key="1">
    <citation type="journal article" date="2014" name="Curr. Microbiol.">
        <title>Spirosoma radiotolerans sp. nov., a gamma-radiation-resistant bacterium isolated from gamma ray-irradiated soil.</title>
        <authorList>
            <person name="Lee J.J."/>
            <person name="Srinivasan S."/>
            <person name="Lim S."/>
            <person name="Joe M."/>
            <person name="Im S."/>
            <person name="Bae S.I."/>
            <person name="Park K.R."/>
            <person name="Han J.H."/>
            <person name="Park S.H."/>
            <person name="Joo B.M."/>
            <person name="Park S.J."/>
            <person name="Kim M.K."/>
        </authorList>
    </citation>
    <scope>NUCLEOTIDE SEQUENCE [LARGE SCALE GENOMIC DNA]</scope>
    <source>
        <strain evidence="3 4">DG5A</strain>
    </source>
</reference>
<proteinExistence type="predicted"/>
<evidence type="ECO:0008006" key="5">
    <source>
        <dbReference type="Google" id="ProtNLM"/>
    </source>
</evidence>
<feature type="domain" description="Phage terminase large subunit N-terminal" evidence="1">
    <location>
        <begin position="54"/>
        <end position="237"/>
    </location>
</feature>
<dbReference type="EMBL" id="CP010429">
    <property type="protein sequence ID" value="AKD55019.1"/>
    <property type="molecule type" value="Genomic_DNA"/>
</dbReference>
<dbReference type="Gene3D" id="3.40.50.300">
    <property type="entry name" value="P-loop containing nucleotide triphosphate hydrolases"/>
    <property type="match status" value="1"/>
</dbReference>
<feature type="domain" description="Phage terminase large subunit C-terminal" evidence="2">
    <location>
        <begin position="271"/>
        <end position="406"/>
    </location>
</feature>
<dbReference type="AlphaFoldDB" id="A0A0E3ZU83"/>
<sequence length="421" mass="48693">MVRCSPIYKPLYSLPPAVRYIHLWGGRSRGGSFAATDYALFYLSQPDYFRGYLMRYIQGDIRVSLWRDMMDRIDEKEELGLLNRKDYKINTNEMSIVHLPTGNTLQSRGFKKSSGAQTAKMKSIAGATHIFLEEAEEVTRDDFNQLDDSLRTVKTDLRVFLIFNPPKKNHWIIEDYYTLRESRIPGYYIAHANVKDNFLSIFSTYHDNIKYVAKSTVEKFEGYRVSDPDWYWTVVRGLISEGAKGRIYRGWKAITNDEFASLPYGSYYALDFGFGVDPLGLSEVKRHNRKRYARELIYETGISDEELVRRLRAFKVGSRPIVADSAEPKSISFLRSKGFNVIAARKGADSIRFGIKAMQGCEWYYTQDSKNLAYEYQEYRWQLDANKETTTEPIGKHDHLLDGLRYTELTDPWGGGAIDHT</sequence>
<dbReference type="InterPro" id="IPR035412">
    <property type="entry name" value="Terminase_L_N"/>
</dbReference>
<dbReference type="Gene3D" id="3.30.420.280">
    <property type="match status" value="1"/>
</dbReference>
<name>A0A0E3ZU83_9BACT</name>
<dbReference type="PATRIC" id="fig|1379870.5.peg.1962"/>
<dbReference type="STRING" id="1379870.SD10_09000"/>
<dbReference type="RefSeq" id="WP_046573500.1">
    <property type="nucleotide sequence ID" value="NZ_CP010429.1"/>
</dbReference>
<dbReference type="InterPro" id="IPR027417">
    <property type="entry name" value="P-loop_NTPase"/>
</dbReference>
<dbReference type="InterPro" id="IPR035413">
    <property type="entry name" value="Terminase_L_C"/>
</dbReference>
<protein>
    <recommendedName>
        <fullName evidence="5">Phage terminase large subunit N-terminal domain-containing protein</fullName>
    </recommendedName>
</protein>
<dbReference type="InterPro" id="IPR052380">
    <property type="entry name" value="Viral_DNA_packaging_terminase"/>
</dbReference>
<dbReference type="HOGENOM" id="CLU_035697_3_0_10"/>
<evidence type="ECO:0000313" key="3">
    <source>
        <dbReference type="EMBL" id="AKD55019.1"/>
    </source>
</evidence>
<dbReference type="PANTHER" id="PTHR39184:SF1">
    <property type="entry name" value="PBSX PHAGE TERMINASE LARGE SUBUNIT"/>
    <property type="match status" value="1"/>
</dbReference>
<organism evidence="3 4">
    <name type="scientific">Spirosoma radiotolerans</name>
    <dbReference type="NCBI Taxonomy" id="1379870"/>
    <lineage>
        <taxon>Bacteria</taxon>
        <taxon>Pseudomonadati</taxon>
        <taxon>Bacteroidota</taxon>
        <taxon>Cytophagia</taxon>
        <taxon>Cytophagales</taxon>
        <taxon>Cytophagaceae</taxon>
        <taxon>Spirosoma</taxon>
    </lineage>
</organism>
<gene>
    <name evidence="3" type="ORF">SD10_09000</name>
</gene>
<dbReference type="PANTHER" id="PTHR39184">
    <property type="match status" value="1"/>
</dbReference>
<evidence type="ECO:0000259" key="1">
    <source>
        <dbReference type="Pfam" id="PF04466"/>
    </source>
</evidence>
<dbReference type="Proteomes" id="UP000033054">
    <property type="component" value="Chromosome"/>
</dbReference>